<feature type="compositionally biased region" description="Basic and acidic residues" evidence="7">
    <location>
        <begin position="510"/>
        <end position="530"/>
    </location>
</feature>
<comment type="subcellular location">
    <subcellularLocation>
        <location evidence="1">Nucleus</location>
    </subcellularLocation>
</comment>
<gene>
    <name evidence="8" type="ORF">AKO1_011240</name>
</gene>
<dbReference type="GO" id="GO:0030627">
    <property type="term" value="F:pre-mRNA 5'-splice site binding"/>
    <property type="evidence" value="ECO:0007669"/>
    <property type="project" value="TreeGrafter"/>
</dbReference>
<keyword evidence="9" id="KW-1185">Reference proteome</keyword>
<dbReference type="AlphaFoldDB" id="A0AAW2YWK9"/>
<keyword evidence="5" id="KW-0539">Nucleus</keyword>
<evidence type="ECO:0000256" key="1">
    <source>
        <dbReference type="ARBA" id="ARBA00004123"/>
    </source>
</evidence>
<dbReference type="SUPFAM" id="SSF48452">
    <property type="entry name" value="TPR-like"/>
    <property type="match status" value="1"/>
</dbReference>
<dbReference type="InterPro" id="IPR003107">
    <property type="entry name" value="HAT"/>
</dbReference>
<dbReference type="GO" id="GO:0000243">
    <property type="term" value="C:commitment complex"/>
    <property type="evidence" value="ECO:0007669"/>
    <property type="project" value="TreeGrafter"/>
</dbReference>
<keyword evidence="4" id="KW-0508">mRNA splicing</keyword>
<evidence type="ECO:0000256" key="6">
    <source>
        <dbReference type="ARBA" id="ARBA00038019"/>
    </source>
</evidence>
<evidence type="ECO:0000313" key="9">
    <source>
        <dbReference type="Proteomes" id="UP001431209"/>
    </source>
</evidence>
<dbReference type="GO" id="GO:0071004">
    <property type="term" value="C:U2-type prespliceosome"/>
    <property type="evidence" value="ECO:0007669"/>
    <property type="project" value="TreeGrafter"/>
</dbReference>
<dbReference type="SMART" id="SM00386">
    <property type="entry name" value="HAT"/>
    <property type="match status" value="8"/>
</dbReference>
<dbReference type="GO" id="GO:0000395">
    <property type="term" value="P:mRNA 5'-splice site recognition"/>
    <property type="evidence" value="ECO:0007669"/>
    <property type="project" value="TreeGrafter"/>
</dbReference>
<keyword evidence="3" id="KW-0677">Repeat</keyword>
<evidence type="ECO:0000256" key="2">
    <source>
        <dbReference type="ARBA" id="ARBA00022664"/>
    </source>
</evidence>
<keyword evidence="2" id="KW-0507">mRNA processing</keyword>
<name>A0AAW2YWK9_9EUKA</name>
<dbReference type="FunFam" id="1.25.40.10:FF:000064">
    <property type="entry name" value="Putative pre-mrna-processing factor 39"/>
    <property type="match status" value="1"/>
</dbReference>
<sequence>MSTTVPAPPATIESFEEALRENPSDYYKWEEYIARLEADGDKNKIKEAYERLLNEFPLMYGFWKKLADVTFEVENGAFDVVIQVYEKAVEQSLYSVEMWTHYCVFVAEKSNDLNQIRSTFERAVNKVGNDFLAHALWDQYIDFETSQDDFLRLSLVYERLLQIPLRDLTRYHSKYKTYASSRTTAELATPDQIQQLMQTHQLDEAVRIAISDQRDAYYTAAAAELERIKPFESAVERPYFHVQPMDEKQLQNWRRYLTIEESRPETSVQRMNHLYQKCLVSCCLYVEFWSRYVRYLEAVGSLQDASDILSKLITLYRRNDQSSHILYAQFEERAQHVDNARAIYANLIQGIGKSHVESALQYIYFERRNATDQQQIAQLFSTLQEGMDVKSRAYMQTQLAKYYISKNELENARLAYQQLTSGDGAAHVFVWLSLIEMEAGLPGVDANDQESRLDPLLHVVSSSALLSNADKIKVLKRLLEYALSLGKDLLHARQIESKVLALESETEEQGEARGVKRKADESVDDRDTKVARSASPNTLAQQYAMYAAYQQQQQQYAAYAQQTQQQPDAYAQYYAQQ</sequence>
<comment type="similarity">
    <text evidence="6">Belongs to the PRP39 family.</text>
</comment>
<comment type="caution">
    <text evidence="8">The sequence shown here is derived from an EMBL/GenBank/DDBJ whole genome shotgun (WGS) entry which is preliminary data.</text>
</comment>
<feature type="region of interest" description="Disordered" evidence="7">
    <location>
        <begin position="506"/>
        <end position="535"/>
    </location>
</feature>
<accession>A0AAW2YWK9</accession>
<reference evidence="8 9" key="1">
    <citation type="submission" date="2024-03" db="EMBL/GenBank/DDBJ databases">
        <title>The Acrasis kona genome and developmental transcriptomes reveal deep origins of eukaryotic multicellular pathways.</title>
        <authorList>
            <person name="Sheikh S."/>
            <person name="Fu C.-J."/>
            <person name="Brown M.W."/>
            <person name="Baldauf S.L."/>
        </authorList>
    </citation>
    <scope>NUCLEOTIDE SEQUENCE [LARGE SCALE GENOMIC DNA]</scope>
    <source>
        <strain evidence="8 9">ATCC MYA-3509</strain>
    </source>
</reference>
<dbReference type="InterPro" id="IPR059164">
    <property type="entry name" value="HAT_PRP39_C"/>
</dbReference>
<organism evidence="8 9">
    <name type="scientific">Acrasis kona</name>
    <dbReference type="NCBI Taxonomy" id="1008807"/>
    <lineage>
        <taxon>Eukaryota</taxon>
        <taxon>Discoba</taxon>
        <taxon>Heterolobosea</taxon>
        <taxon>Tetramitia</taxon>
        <taxon>Eutetramitia</taxon>
        <taxon>Acrasidae</taxon>
        <taxon>Acrasis</taxon>
    </lineage>
</organism>
<protein>
    <submittedName>
        <fullName evidence="8">Pre-mRNA-processing factor 39</fullName>
    </submittedName>
</protein>
<dbReference type="Pfam" id="PF23241">
    <property type="entry name" value="HAT_PRP39_C"/>
    <property type="match status" value="1"/>
</dbReference>
<dbReference type="EMBL" id="JAOPGA020000768">
    <property type="protein sequence ID" value="KAL0481520.1"/>
    <property type="molecule type" value="Genomic_DNA"/>
</dbReference>
<dbReference type="GO" id="GO:0005685">
    <property type="term" value="C:U1 snRNP"/>
    <property type="evidence" value="ECO:0007669"/>
    <property type="project" value="TreeGrafter"/>
</dbReference>
<evidence type="ECO:0000256" key="3">
    <source>
        <dbReference type="ARBA" id="ARBA00022737"/>
    </source>
</evidence>
<dbReference type="PANTHER" id="PTHR17204:SF5">
    <property type="entry name" value="PRE-MRNA-PROCESSING FACTOR 39"/>
    <property type="match status" value="1"/>
</dbReference>
<dbReference type="Proteomes" id="UP001431209">
    <property type="component" value="Unassembled WGS sequence"/>
</dbReference>
<evidence type="ECO:0000256" key="7">
    <source>
        <dbReference type="SAM" id="MobiDB-lite"/>
    </source>
</evidence>
<evidence type="ECO:0000313" key="8">
    <source>
        <dbReference type="EMBL" id="KAL0481520.1"/>
    </source>
</evidence>
<dbReference type="InterPro" id="IPR011990">
    <property type="entry name" value="TPR-like_helical_dom_sf"/>
</dbReference>
<dbReference type="Gene3D" id="1.25.40.10">
    <property type="entry name" value="Tetratricopeptide repeat domain"/>
    <property type="match status" value="2"/>
</dbReference>
<dbReference type="Pfam" id="PF23240">
    <property type="entry name" value="HAT_PRP39_N"/>
    <property type="match status" value="1"/>
</dbReference>
<evidence type="ECO:0000256" key="4">
    <source>
        <dbReference type="ARBA" id="ARBA00023187"/>
    </source>
</evidence>
<evidence type="ECO:0000256" key="5">
    <source>
        <dbReference type="ARBA" id="ARBA00023242"/>
    </source>
</evidence>
<dbReference type="PANTHER" id="PTHR17204">
    <property type="entry name" value="PRE-MRNA PROCESSING PROTEIN PRP39-RELATED"/>
    <property type="match status" value="1"/>
</dbReference>
<proteinExistence type="inferred from homology"/>